<dbReference type="EMBL" id="HBUE01348918">
    <property type="protein sequence ID" value="CAG6602078.1"/>
    <property type="molecule type" value="Transcribed_RNA"/>
</dbReference>
<evidence type="ECO:0000313" key="1">
    <source>
        <dbReference type="EMBL" id="CAG6602080.1"/>
    </source>
</evidence>
<sequence>MNFLRSTSGEVVRPSSCQFLFRFETCTTTRRLQFDRQLGSFLTVWEPPETDKDITKISSTQREVEAEPASNDTAIHSLWKRLIATTIRSFGYKLAAWPPR</sequence>
<dbReference type="EMBL" id="HBUE01241861">
    <property type="protein sequence ID" value="CAG6549795.1"/>
    <property type="molecule type" value="Transcribed_RNA"/>
</dbReference>
<dbReference type="EMBL" id="HBUE01348920">
    <property type="protein sequence ID" value="CAG6602080.1"/>
    <property type="molecule type" value="Transcribed_RNA"/>
</dbReference>
<protein>
    <submittedName>
        <fullName evidence="1">(northern house mosquito) hypothetical protein</fullName>
    </submittedName>
</protein>
<dbReference type="AlphaFoldDB" id="A0A8D8PHW7"/>
<proteinExistence type="predicted"/>
<dbReference type="EMBL" id="HBUE01241865">
    <property type="protein sequence ID" value="CAG6549799.1"/>
    <property type="molecule type" value="Transcribed_RNA"/>
</dbReference>
<dbReference type="EMBL" id="HBUE01241863">
    <property type="protein sequence ID" value="CAG6549797.1"/>
    <property type="molecule type" value="Transcribed_RNA"/>
</dbReference>
<accession>A0A8D8PHW7</accession>
<name>A0A8D8PHW7_CULPI</name>
<organism evidence="1">
    <name type="scientific">Culex pipiens</name>
    <name type="common">House mosquito</name>
    <dbReference type="NCBI Taxonomy" id="7175"/>
    <lineage>
        <taxon>Eukaryota</taxon>
        <taxon>Metazoa</taxon>
        <taxon>Ecdysozoa</taxon>
        <taxon>Arthropoda</taxon>
        <taxon>Hexapoda</taxon>
        <taxon>Insecta</taxon>
        <taxon>Pterygota</taxon>
        <taxon>Neoptera</taxon>
        <taxon>Endopterygota</taxon>
        <taxon>Diptera</taxon>
        <taxon>Nematocera</taxon>
        <taxon>Culicoidea</taxon>
        <taxon>Culicidae</taxon>
        <taxon>Culicinae</taxon>
        <taxon>Culicini</taxon>
        <taxon>Culex</taxon>
        <taxon>Culex</taxon>
    </lineage>
</organism>
<dbReference type="EMBL" id="HBUE01348916">
    <property type="protein sequence ID" value="CAG6602076.1"/>
    <property type="molecule type" value="Transcribed_RNA"/>
</dbReference>
<reference evidence="1" key="1">
    <citation type="submission" date="2021-05" db="EMBL/GenBank/DDBJ databases">
        <authorList>
            <person name="Alioto T."/>
            <person name="Alioto T."/>
            <person name="Gomez Garrido J."/>
        </authorList>
    </citation>
    <scope>NUCLEOTIDE SEQUENCE</scope>
</reference>